<dbReference type="Pfam" id="PF12833">
    <property type="entry name" value="HTH_18"/>
    <property type="match status" value="1"/>
</dbReference>
<reference evidence="9 10" key="1">
    <citation type="submission" date="2023-03" db="EMBL/GenBank/DDBJ databases">
        <title>Draft genome sequence of Thalassotalea insulae KCTC 62186T.</title>
        <authorList>
            <person name="Sawabe T."/>
        </authorList>
    </citation>
    <scope>NUCLEOTIDE SEQUENCE [LARGE SCALE GENOMIC DNA]</scope>
    <source>
        <strain evidence="9 10">KCTC 62186</strain>
    </source>
</reference>
<dbReference type="Gene3D" id="1.10.10.60">
    <property type="entry name" value="Homeodomain-like"/>
    <property type="match status" value="2"/>
</dbReference>
<evidence type="ECO:0000313" key="10">
    <source>
        <dbReference type="Proteomes" id="UP001157186"/>
    </source>
</evidence>
<name>A0ABQ6GVK3_9GAMM</name>
<dbReference type="SUPFAM" id="SSF48150">
    <property type="entry name" value="DNA-glycosylase"/>
    <property type="match status" value="1"/>
</dbReference>
<dbReference type="InterPro" id="IPR004026">
    <property type="entry name" value="Ada_DNA_repair_Zn-bd"/>
</dbReference>
<keyword evidence="3" id="KW-0227">DNA damage</keyword>
<protein>
    <submittedName>
        <fullName evidence="9">3-methyladenine DNA glycosylase</fullName>
    </submittedName>
</protein>
<comment type="caution">
    <text evidence="9">The sequence shown here is derived from an EMBL/GenBank/DDBJ whole genome shotgun (WGS) entry which is preliminary data.</text>
</comment>
<dbReference type="InterPro" id="IPR010316">
    <property type="entry name" value="AlkA_N"/>
</dbReference>
<evidence type="ECO:0000256" key="1">
    <source>
        <dbReference type="ARBA" id="ARBA00001947"/>
    </source>
</evidence>
<sequence>MYSAEVCKKARLSRDARFDGKFFTAVKTTGIYCRTTCPVYPPKEVNVEYHPTAMSAANAGFRPCLRCRPDSAPGSPASKGTGATLERALKLIEAGALQKAAVTNLADRLGVSDRYLRKLFHQQLGVSPKTYALYQQCLFAKKLLHQTNMPITDIALASGFESIRRFNDCFKTMLKLTPTEMRRKSNKKSSSLSLELFYRPPFDWLHMQVYLQTRAIKGVEWCDDKGYGRYFVLHGHKGKFNAVHHPAKHKFDVEIELDDISVLKLVVNNIRRVLDLDADLQTIEANLQCALGDNFTLASGIRLLGIWAMYEAGIRAILGQHVSVVAAQQLVNQLVAQLGETNEKGAYFPTPEAVAASDLTFLNIPQSRINTLKGFSQHYVHAESPQHVDTWHAIKGIGPWTMQYAQMRGASDPDIYLSTDLGIKKAQQFVGQDFEPALASPWRSYLNLQLWNKLK</sequence>
<keyword evidence="6" id="KW-0804">Transcription</keyword>
<dbReference type="PANTHER" id="PTHR43003:SF13">
    <property type="entry name" value="DNA-3-METHYLADENINE GLYCOSYLASE 2"/>
    <property type="match status" value="1"/>
</dbReference>
<dbReference type="SMART" id="SM00342">
    <property type="entry name" value="HTH_ARAC"/>
    <property type="match status" value="1"/>
</dbReference>
<dbReference type="InterPro" id="IPR035451">
    <property type="entry name" value="Ada-like_dom_sf"/>
</dbReference>
<dbReference type="InterPro" id="IPR018060">
    <property type="entry name" value="HTH_AraC"/>
</dbReference>
<dbReference type="SMART" id="SM01009">
    <property type="entry name" value="AlkA_N"/>
    <property type="match status" value="1"/>
</dbReference>
<dbReference type="Gene3D" id="3.30.310.20">
    <property type="entry name" value="DNA-3-methyladenine glycosylase AlkA, N-terminal domain"/>
    <property type="match status" value="1"/>
</dbReference>
<accession>A0ABQ6GVK3</accession>
<evidence type="ECO:0000259" key="8">
    <source>
        <dbReference type="PROSITE" id="PS01124"/>
    </source>
</evidence>
<evidence type="ECO:0000256" key="4">
    <source>
        <dbReference type="ARBA" id="ARBA00023015"/>
    </source>
</evidence>
<keyword evidence="2" id="KW-0808">Transferase</keyword>
<feature type="domain" description="HTH araC/xylS-type" evidence="8">
    <location>
        <begin position="86"/>
        <end position="184"/>
    </location>
</feature>
<dbReference type="Pfam" id="PF02805">
    <property type="entry name" value="Ada_Zn_binding"/>
    <property type="match status" value="1"/>
</dbReference>
<evidence type="ECO:0000256" key="6">
    <source>
        <dbReference type="ARBA" id="ARBA00023163"/>
    </source>
</evidence>
<dbReference type="InterPro" id="IPR009057">
    <property type="entry name" value="Homeodomain-like_sf"/>
</dbReference>
<dbReference type="InterPro" id="IPR011257">
    <property type="entry name" value="DNA_glycosylase"/>
</dbReference>
<comment type="cofactor">
    <cofactor evidence="1">
        <name>Zn(2+)</name>
        <dbReference type="ChEBI" id="CHEBI:29105"/>
    </cofactor>
</comment>
<dbReference type="Pfam" id="PF06029">
    <property type="entry name" value="AlkA_N"/>
    <property type="match status" value="1"/>
</dbReference>
<evidence type="ECO:0000313" key="9">
    <source>
        <dbReference type="EMBL" id="GLX78676.1"/>
    </source>
</evidence>
<dbReference type="SUPFAM" id="SSF57884">
    <property type="entry name" value="Ada DNA repair protein, N-terminal domain (N-Ada 10)"/>
    <property type="match status" value="1"/>
</dbReference>
<proteinExistence type="predicted"/>
<gene>
    <name evidence="9" type="ORF">tinsulaeT_20160</name>
</gene>
<keyword evidence="10" id="KW-1185">Reference proteome</keyword>
<dbReference type="RefSeq" id="WP_284244549.1">
    <property type="nucleotide sequence ID" value="NZ_BSST01000001.1"/>
</dbReference>
<dbReference type="SUPFAM" id="SSF46689">
    <property type="entry name" value="Homeodomain-like"/>
    <property type="match status" value="2"/>
</dbReference>
<dbReference type="EMBL" id="BSST01000001">
    <property type="protein sequence ID" value="GLX78676.1"/>
    <property type="molecule type" value="Genomic_DNA"/>
</dbReference>
<evidence type="ECO:0000256" key="7">
    <source>
        <dbReference type="ARBA" id="ARBA00023204"/>
    </source>
</evidence>
<dbReference type="InterPro" id="IPR051912">
    <property type="entry name" value="Alkylbase_DNA_Glycosylase/TA"/>
</dbReference>
<keyword evidence="5" id="KW-0010">Activator</keyword>
<organism evidence="9 10">
    <name type="scientific">Thalassotalea insulae</name>
    <dbReference type="NCBI Taxonomy" id="2056778"/>
    <lineage>
        <taxon>Bacteria</taxon>
        <taxon>Pseudomonadati</taxon>
        <taxon>Pseudomonadota</taxon>
        <taxon>Gammaproteobacteria</taxon>
        <taxon>Alteromonadales</taxon>
        <taxon>Colwelliaceae</taxon>
        <taxon>Thalassotalea</taxon>
    </lineage>
</organism>
<keyword evidence="2" id="KW-0489">Methyltransferase</keyword>
<dbReference type="Proteomes" id="UP001157186">
    <property type="component" value="Unassembled WGS sequence"/>
</dbReference>
<dbReference type="Gene3D" id="3.40.10.10">
    <property type="entry name" value="DNA Methylphosphotriester Repair Domain"/>
    <property type="match status" value="1"/>
</dbReference>
<dbReference type="InterPro" id="IPR037046">
    <property type="entry name" value="AlkA_N_sf"/>
</dbReference>
<evidence type="ECO:0000256" key="5">
    <source>
        <dbReference type="ARBA" id="ARBA00023159"/>
    </source>
</evidence>
<dbReference type="PROSITE" id="PS01124">
    <property type="entry name" value="HTH_ARAC_FAMILY_2"/>
    <property type="match status" value="1"/>
</dbReference>
<keyword evidence="4" id="KW-0805">Transcription regulation</keyword>
<dbReference type="Gene3D" id="1.10.340.30">
    <property type="entry name" value="Hypothetical protein, domain 2"/>
    <property type="match status" value="1"/>
</dbReference>
<dbReference type="PANTHER" id="PTHR43003">
    <property type="entry name" value="DNA-3-METHYLADENINE GLYCOSYLASE"/>
    <property type="match status" value="1"/>
</dbReference>
<evidence type="ECO:0000256" key="2">
    <source>
        <dbReference type="ARBA" id="ARBA00022603"/>
    </source>
</evidence>
<dbReference type="SUPFAM" id="SSF55945">
    <property type="entry name" value="TATA-box binding protein-like"/>
    <property type="match status" value="1"/>
</dbReference>
<keyword evidence="7" id="KW-0234">DNA repair</keyword>
<evidence type="ECO:0000256" key="3">
    <source>
        <dbReference type="ARBA" id="ARBA00022763"/>
    </source>
</evidence>